<evidence type="ECO:0000256" key="2">
    <source>
        <dbReference type="SAM" id="Phobius"/>
    </source>
</evidence>
<keyword evidence="2" id="KW-0472">Membrane</keyword>
<dbReference type="PANTHER" id="PTHR42305:SF1">
    <property type="entry name" value="MEMBRANE PROTEIN RV1733C-RELATED"/>
    <property type="match status" value="1"/>
</dbReference>
<keyword evidence="2" id="KW-1133">Transmembrane helix</keyword>
<dbReference type="PANTHER" id="PTHR42305">
    <property type="entry name" value="MEMBRANE PROTEIN RV1733C-RELATED"/>
    <property type="match status" value="1"/>
</dbReference>
<dbReference type="RefSeq" id="WP_345514549.1">
    <property type="nucleotide sequence ID" value="NZ_BAAAXD010000028.1"/>
</dbReference>
<feature type="compositionally biased region" description="Polar residues" evidence="1">
    <location>
        <begin position="97"/>
        <end position="108"/>
    </location>
</feature>
<organism evidence="3 4">
    <name type="scientific">Streptomyces yanii</name>
    <dbReference type="NCBI Taxonomy" id="78510"/>
    <lineage>
        <taxon>Bacteria</taxon>
        <taxon>Bacillati</taxon>
        <taxon>Actinomycetota</taxon>
        <taxon>Actinomycetes</taxon>
        <taxon>Kitasatosporales</taxon>
        <taxon>Streptomycetaceae</taxon>
        <taxon>Streptomyces</taxon>
    </lineage>
</organism>
<dbReference type="Proteomes" id="UP001589710">
    <property type="component" value="Unassembled WGS sequence"/>
</dbReference>
<evidence type="ECO:0000313" key="3">
    <source>
        <dbReference type="EMBL" id="MFB9574034.1"/>
    </source>
</evidence>
<keyword evidence="2" id="KW-0812">Transmembrane</keyword>
<dbReference type="EMBL" id="JBHMCG010000078">
    <property type="protein sequence ID" value="MFB9574034.1"/>
    <property type="molecule type" value="Genomic_DNA"/>
</dbReference>
<dbReference type="InterPro" id="IPR039708">
    <property type="entry name" value="MT1774/Rv1733c-like"/>
</dbReference>
<evidence type="ECO:0000313" key="4">
    <source>
        <dbReference type="Proteomes" id="UP001589710"/>
    </source>
</evidence>
<name>A0ABV5R835_9ACTN</name>
<comment type="caution">
    <text evidence="3">The sequence shown here is derived from an EMBL/GenBank/DDBJ whole genome shotgun (WGS) entry which is preliminary data.</text>
</comment>
<protein>
    <submittedName>
        <fullName evidence="3">Uncharacterized protein</fullName>
    </submittedName>
</protein>
<feature type="region of interest" description="Disordered" evidence="1">
    <location>
        <begin position="97"/>
        <end position="121"/>
    </location>
</feature>
<keyword evidence="4" id="KW-1185">Reference proteome</keyword>
<sequence length="194" mass="20837">MLKRDGRVLWWRWRRNPLKRRSDTAEAWIGVATTAILLLATPAVGVVTAGAAEHSALDRARGLHRVTAHLVEDAPPALSWFSGAATDSRVRATVRWTTHGGSPRSDTASVAAGSKAGSPTTVWLDDVGRIQPAPPTPTQAKVQGAALGAASAAGTGLLVVGVCWAARLRLDRRRRGQWDHAWAEFDARRGHRHA</sequence>
<feature type="transmembrane region" description="Helical" evidence="2">
    <location>
        <begin position="145"/>
        <end position="166"/>
    </location>
</feature>
<evidence type="ECO:0000256" key="1">
    <source>
        <dbReference type="SAM" id="MobiDB-lite"/>
    </source>
</evidence>
<accession>A0ABV5R835</accession>
<reference evidence="3 4" key="1">
    <citation type="submission" date="2024-09" db="EMBL/GenBank/DDBJ databases">
        <authorList>
            <person name="Sun Q."/>
            <person name="Mori K."/>
        </authorList>
    </citation>
    <scope>NUCLEOTIDE SEQUENCE [LARGE SCALE GENOMIC DNA]</scope>
    <source>
        <strain evidence="3 4">JCM 3331</strain>
    </source>
</reference>
<gene>
    <name evidence="3" type="ORF">ACFFTL_17435</name>
</gene>
<proteinExistence type="predicted"/>